<accession>A0A8H4QI47</accession>
<proteinExistence type="predicted"/>
<reference evidence="3 4" key="1">
    <citation type="submission" date="2019-12" db="EMBL/GenBank/DDBJ databases">
        <authorList>
            <person name="Floudas D."/>
            <person name="Bentzer J."/>
            <person name="Ahren D."/>
            <person name="Johansson T."/>
            <person name="Persson P."/>
            <person name="Tunlid A."/>
        </authorList>
    </citation>
    <scope>NUCLEOTIDE SEQUENCE [LARGE SCALE GENOMIC DNA]</scope>
    <source>
        <strain evidence="3 4">CBS 102.39</strain>
    </source>
</reference>
<dbReference type="Pfam" id="PF10281">
    <property type="entry name" value="Ish1"/>
    <property type="match status" value="5"/>
</dbReference>
<feature type="compositionally biased region" description="Basic and acidic residues" evidence="1">
    <location>
        <begin position="518"/>
        <end position="535"/>
    </location>
</feature>
<evidence type="ECO:0000313" key="3">
    <source>
        <dbReference type="EMBL" id="KAF4611540.1"/>
    </source>
</evidence>
<sequence>MRLSPLIVAASLALAAQASWFSSSDPDPEYSKWNNNELRAWLEVHNVPLPKHSTTHSDLVALVGENWNTASAWTYDQYASAQKSFSDLRDTAFDTWDDSRLREWLLEHGVVAPKGPREHLVLLAKQKYRSYSNAASSYASRASATASTAIYGDATHQASKSASSVVSKATSAVSQAVDDAASTLDAQKDYVYSTWDDNRLRKYLEEKGVVKSKAQLRRDELLAKMYDAYAAVANPIWEAWSDSYIHRWLVNHHIIKSDFEGTRDILTKHMNKYYYTTTDTIYTNWSDSDLRQWLIKNGIIKSDAQVTRDKMMKLVSDNYLSAKDTFWHAWSDNHLREWLVSNGYLRSDAQVKRDELVRLANEKYHDQTAKTAAYLAWPDARLRAYLREHGVDDHKIPTTRPGLLQETRIRWVQTHTRAENLFAKIKEIVNSGIYKAEDALLHLVSLLGGGWEETKEKAENTKRAAERQYEDVKHQGEAGWEEAKNKADEAYGSAKHQGEKAYGAAKHQGEAAYGTAKRTADKVASEAEKKADDAKNWASESTENVRQNVGEKVKKTGQKIKGEL</sequence>
<organism evidence="3 4">
    <name type="scientific">Agrocybe pediades</name>
    <dbReference type="NCBI Taxonomy" id="84607"/>
    <lineage>
        <taxon>Eukaryota</taxon>
        <taxon>Fungi</taxon>
        <taxon>Dikarya</taxon>
        <taxon>Basidiomycota</taxon>
        <taxon>Agaricomycotina</taxon>
        <taxon>Agaricomycetes</taxon>
        <taxon>Agaricomycetidae</taxon>
        <taxon>Agaricales</taxon>
        <taxon>Agaricineae</taxon>
        <taxon>Strophariaceae</taxon>
        <taxon>Agrocybe</taxon>
    </lineage>
</organism>
<comment type="caution">
    <text evidence="3">The sequence shown here is derived from an EMBL/GenBank/DDBJ whole genome shotgun (WGS) entry which is preliminary data.</text>
</comment>
<protein>
    <recommendedName>
        <fullName evidence="5">Meiotic sister chromatid recombination protein 1</fullName>
    </recommendedName>
</protein>
<keyword evidence="2" id="KW-0732">Signal</keyword>
<evidence type="ECO:0000256" key="1">
    <source>
        <dbReference type="SAM" id="MobiDB-lite"/>
    </source>
</evidence>
<evidence type="ECO:0008006" key="5">
    <source>
        <dbReference type="Google" id="ProtNLM"/>
    </source>
</evidence>
<gene>
    <name evidence="3" type="ORF">D9613_003832</name>
</gene>
<feature type="signal peptide" evidence="2">
    <location>
        <begin position="1"/>
        <end position="18"/>
    </location>
</feature>
<dbReference type="Proteomes" id="UP000521872">
    <property type="component" value="Unassembled WGS sequence"/>
</dbReference>
<evidence type="ECO:0000313" key="4">
    <source>
        <dbReference type="Proteomes" id="UP000521872"/>
    </source>
</evidence>
<name>A0A8H4QI47_9AGAR</name>
<feature type="compositionally biased region" description="Polar residues" evidence="1">
    <location>
        <begin position="538"/>
        <end position="547"/>
    </location>
</feature>
<evidence type="ECO:0000256" key="2">
    <source>
        <dbReference type="SAM" id="SignalP"/>
    </source>
</evidence>
<dbReference type="InterPro" id="IPR018803">
    <property type="entry name" value="Ish1/Msc1-like"/>
</dbReference>
<feature type="chain" id="PRO_5034346691" description="Meiotic sister chromatid recombination protein 1" evidence="2">
    <location>
        <begin position="19"/>
        <end position="564"/>
    </location>
</feature>
<feature type="region of interest" description="Disordered" evidence="1">
    <location>
        <begin position="489"/>
        <end position="564"/>
    </location>
</feature>
<keyword evidence="4" id="KW-1185">Reference proteome</keyword>
<feature type="compositionally biased region" description="Basic and acidic residues" evidence="1">
    <location>
        <begin position="549"/>
        <end position="564"/>
    </location>
</feature>
<dbReference type="EMBL" id="JAACJL010000057">
    <property type="protein sequence ID" value="KAF4611540.1"/>
    <property type="molecule type" value="Genomic_DNA"/>
</dbReference>
<dbReference type="AlphaFoldDB" id="A0A8H4QI47"/>